<comment type="subcellular location">
    <subcellularLocation>
        <location evidence="1">Membrane</location>
        <topology evidence="1">Multi-pass membrane protein</topology>
    </subcellularLocation>
</comment>
<feature type="region of interest" description="Disordered" evidence="6">
    <location>
        <begin position="1"/>
        <end position="46"/>
    </location>
</feature>
<evidence type="ECO:0000256" key="7">
    <source>
        <dbReference type="SAM" id="Phobius"/>
    </source>
</evidence>
<feature type="transmembrane region" description="Helical" evidence="7">
    <location>
        <begin position="201"/>
        <end position="223"/>
    </location>
</feature>
<feature type="transmembrane region" description="Helical" evidence="7">
    <location>
        <begin position="361"/>
        <end position="383"/>
    </location>
</feature>
<dbReference type="PANTHER" id="PTHR23515">
    <property type="entry name" value="HIGH-AFFINITY NITRATE TRANSPORTER 2.3"/>
    <property type="match status" value="1"/>
</dbReference>
<dbReference type="InterPro" id="IPR011701">
    <property type="entry name" value="MFS"/>
</dbReference>
<keyword evidence="3 7" id="KW-0812">Transmembrane</keyword>
<dbReference type="GO" id="GO:0016020">
    <property type="term" value="C:membrane"/>
    <property type="evidence" value="ECO:0007669"/>
    <property type="project" value="UniProtKB-SubCell"/>
</dbReference>
<evidence type="ECO:0000256" key="4">
    <source>
        <dbReference type="ARBA" id="ARBA00022989"/>
    </source>
</evidence>
<feature type="transmembrane region" description="Helical" evidence="7">
    <location>
        <begin position="229"/>
        <end position="251"/>
    </location>
</feature>
<dbReference type="SUPFAM" id="SSF103473">
    <property type="entry name" value="MFS general substrate transporter"/>
    <property type="match status" value="1"/>
</dbReference>
<sequence>MTSAKAVTKTAGPDHPDHVRQPGQLRQPGQPDQPGDPGNPRSTGRWIEDWHPEDESFWRRTGRRIATRNLIFSILAEHLAFSVWLLWSVVVVSLPAVGFAFSVDQLFWLVAVPSLVGSVLRVPYTFAVPRFGGRNWTVASALLLVVPTGLLAFAVSDPGTPYWFFVLVAATAGLGGGNFASSMTNMSFFYPERSKGIGLGLNAAGGNLGTSSVQFLVPIVINAGAGTTLAFAGLMWLPLILVSAVCAWLFMDNLAVSRAPVQGQVGAAKRPHTWVMAVLYVGTFGSYIGYSAAFPLLATTVFPDSGATRYAFLGALVGSLLRPVGGLLADRFGGARVTFVVFVVMAAGMALLLVAVESGSLALFVTAFGVLFAASGVGNGSTYRMVPAIFRRQGERAERAGVPDARRTSLTEAGAAIGIISAVGAFGGFLIPRAYGASLSATGSVATAVTAYGLFYVFCLGVTWWFYLRRRVLAARLPSLADVSV</sequence>
<dbReference type="GO" id="GO:0015112">
    <property type="term" value="F:nitrate transmembrane transporter activity"/>
    <property type="evidence" value="ECO:0007669"/>
    <property type="project" value="InterPro"/>
</dbReference>
<gene>
    <name evidence="8" type="ORF">HEB94_008772</name>
</gene>
<feature type="transmembrane region" description="Helical" evidence="7">
    <location>
        <begin position="336"/>
        <end position="355"/>
    </location>
</feature>
<feature type="transmembrane region" description="Helical" evidence="7">
    <location>
        <begin position="413"/>
        <end position="431"/>
    </location>
</feature>
<protein>
    <submittedName>
        <fullName evidence="8">NNP family nitrate/nitrite transporter-like MFS transporter</fullName>
    </submittedName>
</protein>
<feature type="transmembrane region" description="Helical" evidence="7">
    <location>
        <begin position="70"/>
        <end position="94"/>
    </location>
</feature>
<feature type="transmembrane region" description="Helical" evidence="7">
    <location>
        <begin position="272"/>
        <end position="290"/>
    </location>
</feature>
<dbReference type="CDD" id="cd17341">
    <property type="entry name" value="MFS_NRT2_like"/>
    <property type="match status" value="1"/>
</dbReference>
<feature type="transmembrane region" description="Helical" evidence="7">
    <location>
        <begin position="162"/>
        <end position="180"/>
    </location>
</feature>
<dbReference type="Pfam" id="PF07690">
    <property type="entry name" value="MFS_1"/>
    <property type="match status" value="1"/>
</dbReference>
<dbReference type="InterPro" id="IPR044772">
    <property type="entry name" value="NO3_transporter"/>
</dbReference>
<feature type="transmembrane region" description="Helical" evidence="7">
    <location>
        <begin position="136"/>
        <end position="156"/>
    </location>
</feature>
<dbReference type="InterPro" id="IPR036259">
    <property type="entry name" value="MFS_trans_sf"/>
</dbReference>
<evidence type="ECO:0000313" key="8">
    <source>
        <dbReference type="EMBL" id="MBE1611924.1"/>
    </source>
</evidence>
<feature type="compositionally biased region" description="Low complexity" evidence="6">
    <location>
        <begin position="21"/>
        <end position="38"/>
    </location>
</feature>
<keyword evidence="9" id="KW-1185">Reference proteome</keyword>
<dbReference type="Proteomes" id="UP000638648">
    <property type="component" value="Unassembled WGS sequence"/>
</dbReference>
<evidence type="ECO:0000256" key="5">
    <source>
        <dbReference type="ARBA" id="ARBA00023136"/>
    </source>
</evidence>
<dbReference type="EMBL" id="JADBEM010000001">
    <property type="protein sequence ID" value="MBE1611924.1"/>
    <property type="molecule type" value="Genomic_DNA"/>
</dbReference>
<evidence type="ECO:0000256" key="6">
    <source>
        <dbReference type="SAM" id="MobiDB-lite"/>
    </source>
</evidence>
<comment type="caution">
    <text evidence="8">The sequence shown here is derived from an EMBL/GenBank/DDBJ whole genome shotgun (WGS) entry which is preliminary data.</text>
</comment>
<evidence type="ECO:0000256" key="1">
    <source>
        <dbReference type="ARBA" id="ARBA00004141"/>
    </source>
</evidence>
<dbReference type="Gene3D" id="1.20.1250.20">
    <property type="entry name" value="MFS general substrate transporter like domains"/>
    <property type="match status" value="1"/>
</dbReference>
<reference evidence="8" key="1">
    <citation type="submission" date="2020-10" db="EMBL/GenBank/DDBJ databases">
        <title>Sequencing the genomes of 1000 actinobacteria strains.</title>
        <authorList>
            <person name="Klenk H.-P."/>
        </authorList>
    </citation>
    <scope>NUCLEOTIDE SEQUENCE</scope>
    <source>
        <strain evidence="8">DSM 45354</strain>
    </source>
</reference>
<feature type="transmembrane region" description="Helical" evidence="7">
    <location>
        <begin position="106"/>
        <end position="124"/>
    </location>
</feature>
<name>A0A927N4H4_9ACTN</name>
<dbReference type="AlphaFoldDB" id="A0A927N4H4"/>
<proteinExistence type="inferred from homology"/>
<keyword evidence="4 7" id="KW-1133">Transmembrane helix</keyword>
<evidence type="ECO:0000313" key="9">
    <source>
        <dbReference type="Proteomes" id="UP000638648"/>
    </source>
</evidence>
<keyword evidence="5 7" id="KW-0472">Membrane</keyword>
<feature type="transmembrane region" description="Helical" evidence="7">
    <location>
        <begin position="443"/>
        <end position="467"/>
    </location>
</feature>
<evidence type="ECO:0000256" key="2">
    <source>
        <dbReference type="ARBA" id="ARBA00008432"/>
    </source>
</evidence>
<organism evidence="8 9">
    <name type="scientific">Actinopolymorpha pittospori</name>
    <dbReference type="NCBI Taxonomy" id="648752"/>
    <lineage>
        <taxon>Bacteria</taxon>
        <taxon>Bacillati</taxon>
        <taxon>Actinomycetota</taxon>
        <taxon>Actinomycetes</taxon>
        <taxon>Propionibacteriales</taxon>
        <taxon>Actinopolymorphaceae</taxon>
        <taxon>Actinopolymorpha</taxon>
    </lineage>
</organism>
<accession>A0A927N4H4</accession>
<dbReference type="RefSeq" id="WP_337918351.1">
    <property type="nucleotide sequence ID" value="NZ_BAABJL010000176.1"/>
</dbReference>
<feature type="transmembrane region" description="Helical" evidence="7">
    <location>
        <begin position="310"/>
        <end position="329"/>
    </location>
</feature>
<comment type="similarity">
    <text evidence="2">Belongs to the major facilitator superfamily. Nitrate/nitrite porter (TC 2.A.1.8) family.</text>
</comment>
<evidence type="ECO:0000256" key="3">
    <source>
        <dbReference type="ARBA" id="ARBA00022692"/>
    </source>
</evidence>